<dbReference type="InterPro" id="IPR046226">
    <property type="entry name" value="DUF6259"/>
</dbReference>
<dbReference type="Proteomes" id="UP000651482">
    <property type="component" value="Unassembled WGS sequence"/>
</dbReference>
<feature type="domain" description="DUF6259" evidence="1">
    <location>
        <begin position="48"/>
        <end position="212"/>
    </location>
</feature>
<dbReference type="RefSeq" id="WP_249320110.1">
    <property type="nucleotide sequence ID" value="NZ_JACRSN010000018.1"/>
</dbReference>
<dbReference type="SUPFAM" id="SSF51445">
    <property type="entry name" value="(Trans)glycosidases"/>
    <property type="match status" value="1"/>
</dbReference>
<evidence type="ECO:0000313" key="2">
    <source>
        <dbReference type="EMBL" id="MBC8534529.1"/>
    </source>
</evidence>
<protein>
    <recommendedName>
        <fullName evidence="1">DUF6259 domain-containing protein</fullName>
    </recommendedName>
</protein>
<dbReference type="Gene3D" id="3.20.20.80">
    <property type="entry name" value="Glycosidases"/>
    <property type="match status" value="1"/>
</dbReference>
<comment type="caution">
    <text evidence="2">The sequence shown here is derived from an EMBL/GenBank/DDBJ whole genome shotgun (WGS) entry which is preliminary data.</text>
</comment>
<evidence type="ECO:0000259" key="1">
    <source>
        <dbReference type="Pfam" id="PF19773"/>
    </source>
</evidence>
<keyword evidence="3" id="KW-1185">Reference proteome</keyword>
<dbReference type="EMBL" id="JACRSN010000018">
    <property type="protein sequence ID" value="MBC8534529.1"/>
    <property type="molecule type" value="Genomic_DNA"/>
</dbReference>
<evidence type="ECO:0000313" key="3">
    <source>
        <dbReference type="Proteomes" id="UP000651482"/>
    </source>
</evidence>
<name>A0A926HS75_9FIRM</name>
<sequence length="415" mass="47537">MPKWALEPHAWFEIQMCNYGEGYRFNYRDLVRVGRECAENGIRALQIVGWTREGQDGCLPDHSIEPRLGSLEDLKTAVAEVEAMGVKVVLYTKYLFADTRTDWFRNELKDYASRDIYGDIHSFSGYYYENISNLSGINTHRLAIMCLQSKAYREICKKQMQYCLDVGASGVIYDEPQSHYDMPYCFSDTHGHETPANNYHGDLKLAKDLREVCDAAGNEDFLLLCEDGWDLQHQYYGFSYFRISTHNIVNKNWPYVPVQRYVDPYFPIMASAWGHNDRDAINMNVVLRLITSYEPYQFKGNVGDFPLTLSYGKLADALRLRYRSYLWDGEFRDTQEGSVTTADGAVHYPYAVYNRSDGKQGIVMANLTDEPISVKARLEKGVEQFLMATPEAPDAVPADSAVTIMPRSLVLLMEN</sequence>
<reference evidence="2" key="1">
    <citation type="submission" date="2020-08" db="EMBL/GenBank/DDBJ databases">
        <title>Genome public.</title>
        <authorList>
            <person name="Liu C."/>
            <person name="Sun Q."/>
        </authorList>
    </citation>
    <scope>NUCLEOTIDE SEQUENCE</scope>
    <source>
        <strain evidence="2">NSJ-40</strain>
    </source>
</reference>
<gene>
    <name evidence="2" type="ORF">IAG03_11145</name>
</gene>
<dbReference type="InterPro" id="IPR017853">
    <property type="entry name" value="GH"/>
</dbReference>
<dbReference type="AlphaFoldDB" id="A0A926HS75"/>
<dbReference type="Pfam" id="PF19773">
    <property type="entry name" value="DUF6259"/>
    <property type="match status" value="1"/>
</dbReference>
<organism evidence="2 3">
    <name type="scientific">Yeguia hominis</name>
    <dbReference type="NCBI Taxonomy" id="2763662"/>
    <lineage>
        <taxon>Bacteria</taxon>
        <taxon>Bacillati</taxon>
        <taxon>Bacillota</taxon>
        <taxon>Clostridia</taxon>
        <taxon>Eubacteriales</taxon>
        <taxon>Yeguiaceae</taxon>
        <taxon>Yeguia</taxon>
    </lineage>
</organism>
<proteinExistence type="predicted"/>
<accession>A0A926HS75</accession>